<dbReference type="FunFam" id="1.20.90.10:FF:000002">
    <property type="entry name" value="Phospholipase A2 group III"/>
    <property type="match status" value="1"/>
</dbReference>
<evidence type="ECO:0000259" key="11">
    <source>
        <dbReference type="SMART" id="SM00085"/>
    </source>
</evidence>
<dbReference type="CDD" id="cd04704">
    <property type="entry name" value="PLA2_bee_venom_like"/>
    <property type="match status" value="1"/>
</dbReference>
<feature type="compositionally biased region" description="Low complexity" evidence="10">
    <location>
        <begin position="445"/>
        <end position="457"/>
    </location>
</feature>
<dbReference type="EMBL" id="CM015722">
    <property type="protein sequence ID" value="KAF3695985.1"/>
    <property type="molecule type" value="Genomic_DNA"/>
</dbReference>
<dbReference type="Pfam" id="PF05826">
    <property type="entry name" value="Phospholip_A2_2"/>
    <property type="match status" value="1"/>
</dbReference>
<keyword evidence="6" id="KW-0378">Hydrolase</keyword>
<proteinExistence type="predicted"/>
<keyword evidence="7" id="KW-0106">Calcium</keyword>
<feature type="compositionally biased region" description="Basic residues" evidence="10">
    <location>
        <begin position="354"/>
        <end position="364"/>
    </location>
</feature>
<dbReference type="GO" id="GO:0005576">
    <property type="term" value="C:extracellular region"/>
    <property type="evidence" value="ECO:0007669"/>
    <property type="project" value="UniProtKB-SubCell"/>
</dbReference>
<name>A0A6G1Q0D9_CHAAH</name>
<evidence type="ECO:0000256" key="5">
    <source>
        <dbReference type="ARBA" id="ARBA00022723"/>
    </source>
</evidence>
<evidence type="ECO:0000256" key="4">
    <source>
        <dbReference type="ARBA" id="ARBA00022525"/>
    </source>
</evidence>
<protein>
    <recommendedName>
        <fullName evidence="3">phospholipase A2</fullName>
        <ecNumber evidence="3">3.1.1.4</ecNumber>
    </recommendedName>
</protein>
<feature type="region of interest" description="Disordered" evidence="10">
    <location>
        <begin position="329"/>
        <end position="464"/>
    </location>
</feature>
<feature type="compositionally biased region" description="Basic residues" evidence="10">
    <location>
        <begin position="377"/>
        <end position="386"/>
    </location>
</feature>
<dbReference type="Proteomes" id="UP000503349">
    <property type="component" value="Chromosome 11"/>
</dbReference>
<evidence type="ECO:0000256" key="6">
    <source>
        <dbReference type="ARBA" id="ARBA00022801"/>
    </source>
</evidence>
<feature type="domain" description="Phospholipase A2-like central" evidence="11">
    <location>
        <begin position="176"/>
        <end position="301"/>
    </location>
</feature>
<comment type="cofactor">
    <cofactor evidence="1">
        <name>Ca(2+)</name>
        <dbReference type="ChEBI" id="CHEBI:29108"/>
    </cofactor>
</comment>
<evidence type="ECO:0000256" key="8">
    <source>
        <dbReference type="ARBA" id="ARBA00023098"/>
    </source>
</evidence>
<dbReference type="GO" id="GO:0050482">
    <property type="term" value="P:arachidonate secretion"/>
    <property type="evidence" value="ECO:0007669"/>
    <property type="project" value="InterPro"/>
</dbReference>
<dbReference type="SMART" id="SM00085">
    <property type="entry name" value="PA2c"/>
    <property type="match status" value="1"/>
</dbReference>
<dbReference type="PROSITE" id="PS00118">
    <property type="entry name" value="PA2_HIS"/>
    <property type="match status" value="1"/>
</dbReference>
<dbReference type="Gene3D" id="1.20.90.10">
    <property type="entry name" value="Phospholipase A2 domain"/>
    <property type="match status" value="1"/>
</dbReference>
<evidence type="ECO:0000256" key="10">
    <source>
        <dbReference type="SAM" id="MobiDB-lite"/>
    </source>
</evidence>
<keyword evidence="4" id="KW-0964">Secreted</keyword>
<feature type="compositionally biased region" description="Low complexity" evidence="10">
    <location>
        <begin position="398"/>
        <end position="409"/>
    </location>
</feature>
<comment type="subcellular location">
    <subcellularLocation>
        <location evidence="2">Secreted</location>
    </subcellularLocation>
</comment>
<dbReference type="AlphaFoldDB" id="A0A6G1Q0D9"/>
<evidence type="ECO:0000313" key="12">
    <source>
        <dbReference type="EMBL" id="KAF3695985.1"/>
    </source>
</evidence>
<evidence type="ECO:0000256" key="7">
    <source>
        <dbReference type="ARBA" id="ARBA00022837"/>
    </source>
</evidence>
<dbReference type="EC" id="3.1.1.4" evidence="3"/>
<gene>
    <name evidence="12" type="ORF">EXN66_Car011661</name>
</gene>
<sequence length="595" mass="67369">MPMPSPETYALTRSVQTYTDALEESLYSNINLIGLIHSMVTHTFSTEMQSRFLPLVFTLSSLILSRAQDVIGSGHSCLRWSLDDRRQTRIAFLREEAAGGVRLLYCTLWSDDLQLLTCEVHTDPLVTERHRTVCDRSSTQDQHVAKKFNIGKLLFSDAPCARVTSSAPKFTRRTRRNLTEGRIRRKRALILPGTLWCGKGSGAVKYEQLGMFENTDRCCREHDHCLHIIPPFRVKYGVFNPNFYAVSHCECDQRFRQCLLDVNDTISNMVGYSFFNILRVPCFELKQQRRCTEMYWWGKCKVAKKAPYAVFISSLSYNTSDTERHVALGDNTESSKPTTEGQHITEKPVIKLNRSSKVKTKHRCGSRDPPRGDTNHQRRRKGKACKRLSAVASSKMPTTSRSRNTTSSTKVCLLNDSKSRTLTKNKKEVGKSKSTRKNLSASSKTTTNTYQQRSTTNGTPSLTQKPKLQLHITAVTAVARSMTTDKKVSKRRHCCRSRSPLGDNTFWPHCKSCLERKTTPRMATVIPEITTNSLPKNVTTLLTLQFKKTTIISTPVATKPKTRATSKPQKQMDSYLVQHITSQEPTGNTLTQSTH</sequence>
<dbReference type="PANTHER" id="PTHR12253">
    <property type="entry name" value="RH14732P"/>
    <property type="match status" value="1"/>
</dbReference>
<evidence type="ECO:0000256" key="1">
    <source>
        <dbReference type="ARBA" id="ARBA00001913"/>
    </source>
</evidence>
<reference evidence="13" key="2">
    <citation type="submission" date="2019-02" db="EMBL/GenBank/DDBJ databases">
        <title>Opniocepnalus argus Var Kimnra genome.</title>
        <authorList>
            <person name="Zhou C."/>
            <person name="Xiao S."/>
        </authorList>
    </citation>
    <scope>NUCLEOTIDE SEQUENCE [LARGE SCALE GENOMIC DNA]</scope>
</reference>
<accession>A0A6G1Q0D9</accession>
<feature type="compositionally biased region" description="Basic and acidic residues" evidence="10">
    <location>
        <begin position="365"/>
        <end position="376"/>
    </location>
</feature>
<keyword evidence="9" id="KW-1015">Disulfide bond</keyword>
<reference evidence="12 13" key="1">
    <citation type="submission" date="2019-02" db="EMBL/GenBank/DDBJ databases">
        <title>Opniocepnalus argus genome.</title>
        <authorList>
            <person name="Zhou C."/>
            <person name="Xiao S."/>
        </authorList>
    </citation>
    <scope>NUCLEOTIDE SEQUENCE [LARGE SCALE GENOMIC DNA]</scope>
    <source>
        <strain evidence="12">OARG1902GOOAL</strain>
        <tissue evidence="12">Muscle</tissue>
    </source>
</reference>
<feature type="compositionally biased region" description="Polar residues" evidence="10">
    <location>
        <begin position="331"/>
        <end position="342"/>
    </location>
</feature>
<dbReference type="InterPro" id="IPR033113">
    <property type="entry name" value="PLA2_histidine"/>
</dbReference>
<dbReference type="InterPro" id="IPR016090">
    <property type="entry name" value="PLA2-like_dom"/>
</dbReference>
<dbReference type="InterPro" id="IPR036444">
    <property type="entry name" value="PLipase_A2_dom_sf"/>
</dbReference>
<dbReference type="GO" id="GO:0004623">
    <property type="term" value="F:phospholipase A2 activity"/>
    <property type="evidence" value="ECO:0007669"/>
    <property type="project" value="UniProtKB-EC"/>
</dbReference>
<evidence type="ECO:0000256" key="2">
    <source>
        <dbReference type="ARBA" id="ARBA00004613"/>
    </source>
</evidence>
<organism evidence="12 13">
    <name type="scientific">Channa argus</name>
    <name type="common">Northern snakehead</name>
    <name type="synonym">Ophicephalus argus</name>
    <dbReference type="NCBI Taxonomy" id="215402"/>
    <lineage>
        <taxon>Eukaryota</taxon>
        <taxon>Metazoa</taxon>
        <taxon>Chordata</taxon>
        <taxon>Craniata</taxon>
        <taxon>Vertebrata</taxon>
        <taxon>Euteleostomi</taxon>
        <taxon>Actinopterygii</taxon>
        <taxon>Neopterygii</taxon>
        <taxon>Teleostei</taxon>
        <taxon>Neoteleostei</taxon>
        <taxon>Acanthomorphata</taxon>
        <taxon>Anabantaria</taxon>
        <taxon>Anabantiformes</taxon>
        <taxon>Channoidei</taxon>
        <taxon>Channidae</taxon>
        <taxon>Channa</taxon>
    </lineage>
</organism>
<keyword evidence="8" id="KW-0443">Lipid metabolism</keyword>
<dbReference type="GO" id="GO:0006644">
    <property type="term" value="P:phospholipid metabolic process"/>
    <property type="evidence" value="ECO:0007669"/>
    <property type="project" value="InterPro"/>
</dbReference>
<evidence type="ECO:0000313" key="13">
    <source>
        <dbReference type="Proteomes" id="UP000503349"/>
    </source>
</evidence>
<keyword evidence="5" id="KW-0479">Metal-binding</keyword>
<evidence type="ECO:0000256" key="9">
    <source>
        <dbReference type="ARBA" id="ARBA00023157"/>
    </source>
</evidence>
<evidence type="ECO:0000256" key="3">
    <source>
        <dbReference type="ARBA" id="ARBA00013278"/>
    </source>
</evidence>
<dbReference type="SUPFAM" id="SSF48619">
    <property type="entry name" value="Phospholipase A2, PLA2"/>
    <property type="match status" value="1"/>
</dbReference>
<dbReference type="GO" id="GO:0046872">
    <property type="term" value="F:metal ion binding"/>
    <property type="evidence" value="ECO:0007669"/>
    <property type="project" value="UniProtKB-KW"/>
</dbReference>
<keyword evidence="13" id="KW-1185">Reference proteome</keyword>